<gene>
    <name evidence="9" type="ORF">ANCCAN_27303</name>
</gene>
<evidence type="ECO:0000256" key="1">
    <source>
        <dbReference type="ARBA" id="ARBA00007913"/>
    </source>
</evidence>
<feature type="non-terminal residue" evidence="9">
    <location>
        <position position="1013"/>
    </location>
</feature>
<dbReference type="GO" id="GO:0043139">
    <property type="term" value="F:5'-3' DNA helicase activity"/>
    <property type="evidence" value="ECO:0007669"/>
    <property type="project" value="TreeGrafter"/>
</dbReference>
<evidence type="ECO:0000259" key="8">
    <source>
        <dbReference type="Pfam" id="PF13087"/>
    </source>
</evidence>
<dbReference type="AlphaFoldDB" id="A0A368F7E8"/>
<organism evidence="9 10">
    <name type="scientific">Ancylostoma caninum</name>
    <name type="common">Dog hookworm</name>
    <dbReference type="NCBI Taxonomy" id="29170"/>
    <lineage>
        <taxon>Eukaryota</taxon>
        <taxon>Metazoa</taxon>
        <taxon>Ecdysozoa</taxon>
        <taxon>Nematoda</taxon>
        <taxon>Chromadorea</taxon>
        <taxon>Rhabditida</taxon>
        <taxon>Rhabditina</taxon>
        <taxon>Rhabditomorpha</taxon>
        <taxon>Strongyloidea</taxon>
        <taxon>Ancylostomatidae</taxon>
        <taxon>Ancylostomatinae</taxon>
        <taxon>Ancylostoma</taxon>
    </lineage>
</organism>
<feature type="domain" description="DNA2/NAM7 helicase helicase" evidence="7">
    <location>
        <begin position="659"/>
        <end position="897"/>
    </location>
</feature>
<evidence type="ECO:0000256" key="6">
    <source>
        <dbReference type="SAM" id="MobiDB-lite"/>
    </source>
</evidence>
<dbReference type="InterPro" id="IPR050534">
    <property type="entry name" value="Coronavir_polyprotein_1ab"/>
</dbReference>
<dbReference type="Gene3D" id="3.40.50.300">
    <property type="entry name" value="P-loop containing nucleotide triphosphate hydrolases"/>
    <property type="match status" value="2"/>
</dbReference>
<evidence type="ECO:0000313" key="10">
    <source>
        <dbReference type="Proteomes" id="UP000252519"/>
    </source>
</evidence>
<dbReference type="Proteomes" id="UP000252519">
    <property type="component" value="Unassembled WGS sequence"/>
</dbReference>
<evidence type="ECO:0000256" key="2">
    <source>
        <dbReference type="ARBA" id="ARBA00022741"/>
    </source>
</evidence>
<evidence type="ECO:0008006" key="11">
    <source>
        <dbReference type="Google" id="ProtNLM"/>
    </source>
</evidence>
<dbReference type="EMBL" id="JOJR01005428">
    <property type="protein sequence ID" value="RCN26969.1"/>
    <property type="molecule type" value="Genomic_DNA"/>
</dbReference>
<dbReference type="PANTHER" id="PTHR43788">
    <property type="entry name" value="DNA2/NAM7 HELICASE FAMILY MEMBER"/>
    <property type="match status" value="1"/>
</dbReference>
<dbReference type="GO" id="GO:0005524">
    <property type="term" value="F:ATP binding"/>
    <property type="evidence" value="ECO:0007669"/>
    <property type="project" value="UniProtKB-KW"/>
</dbReference>
<dbReference type="InterPro" id="IPR041677">
    <property type="entry name" value="DNA2/NAM7_AAA_11"/>
</dbReference>
<evidence type="ECO:0000256" key="5">
    <source>
        <dbReference type="ARBA" id="ARBA00022840"/>
    </source>
</evidence>
<keyword evidence="2" id="KW-0547">Nucleotide-binding</keyword>
<keyword evidence="5" id="KW-0067">ATP-binding</keyword>
<dbReference type="GO" id="GO:0016787">
    <property type="term" value="F:hydrolase activity"/>
    <property type="evidence" value="ECO:0007669"/>
    <property type="project" value="UniProtKB-KW"/>
</dbReference>
<dbReference type="InterPro" id="IPR041679">
    <property type="entry name" value="DNA2/NAM7-like_C"/>
</dbReference>
<accession>A0A368F7E8</accession>
<dbReference type="STRING" id="29170.A0A368F7E8"/>
<sequence length="1013" mass="113749">VASKEGRPLHAEIIEPVEIDHDVADINEFPQNTEDVNRVASTEGLDAHANNNLYCNEQNQPLEDIAPQIDHPMDGSAAQKIFPESPALMGERSDESSRMCQPQTSPEPDPTVKKRRISEQEMKPPSTDILVEMIETHTIEPGVSPTNASPEQIGRMSASDYRVSQLKRKAPKISGRAMHSFMEHPWRHLFKPKPASIVSPFYDVELPADWYEEIKPSGYTGLSKGLFHKPNNGNPTASNQPKILDAVSPLAIESFRRRHNLDHILELREQNSEPPSIPEVDLGDATDEDAFVEGLVRDGYTYPVLYRLKTPFGNDAKLESVHIEVCLPDRIDLQTLSLDQFAINVRTGRRGFDTAKVMVDDLFWVYSLVPTSKFATTKMPPPQNLREACDPQNTTLKKNSFIIAPYRKPQLAYMVFCNMYASAQAHKELRSHMADVIYVPPAPRAPFGIERASELFESRIKDKLRSFSMFQQDPKSVPKFLDEVYSTTAGAITACVANSHDKAVYSVIWSSPDVNSYPALVQFQIPIPAKTGWAVGHQIKGDYDVDSFDGIITTLTQGENAITIVARLTPWDSMRWRRYILRSPNHQLAVGTYLAKEDERSNPTLHMLEAYLLGNLLTPESRGWLSAKALLSGGTELWGKNIAEVNPMAVQTDKGTVTLNDDQLNAVKLFKHQFPIAIVDSAYGAGKTLCMAAMAEEAAANEELIMIIAVQNSAVDVIGAKIWEMKSPHIRPVRYVSERVIRDTNRFTLYDMATLMEKFHETHQDLLGSEERMLFQEFATSRQRLREFAFTGTDPETVRVEHKELLLLERCAAKRIKKLVQIFLRLYEPNVLLCTVASALNMATPVGLFSSLHDRWTTILVDEASMLPEATLVALLAQYKDARFTLVGDSKQLPPYVGIQSLPRAVELCSKSALEVANKHRNIPTCTIQTVYRPHAEMMTLNSEVFYNNELTSGTPPENRMTVLQRLRMPNQDIPVAFIDIPSFSTRSVTRSHKNEDEAQAVLALVKFLLAKD</sequence>
<evidence type="ECO:0000256" key="3">
    <source>
        <dbReference type="ARBA" id="ARBA00022801"/>
    </source>
</evidence>
<name>A0A368F7E8_ANCCA</name>
<evidence type="ECO:0000259" key="7">
    <source>
        <dbReference type="Pfam" id="PF13086"/>
    </source>
</evidence>
<dbReference type="Pfam" id="PF13086">
    <property type="entry name" value="AAA_11"/>
    <property type="match status" value="1"/>
</dbReference>
<dbReference type="Pfam" id="PF13087">
    <property type="entry name" value="AAA_12"/>
    <property type="match status" value="1"/>
</dbReference>
<feature type="domain" description="DNA2/NAM7 helicase-like C-terminal" evidence="8">
    <location>
        <begin position="911"/>
        <end position="1011"/>
    </location>
</feature>
<dbReference type="InterPro" id="IPR027417">
    <property type="entry name" value="P-loop_NTPase"/>
</dbReference>
<feature type="region of interest" description="Disordered" evidence="6">
    <location>
        <begin position="88"/>
        <end position="122"/>
    </location>
</feature>
<protein>
    <recommendedName>
        <fullName evidence="11">DNA2/NAM7 helicase helicase domain-containing protein</fullName>
    </recommendedName>
</protein>
<evidence type="ECO:0000256" key="4">
    <source>
        <dbReference type="ARBA" id="ARBA00022806"/>
    </source>
</evidence>
<keyword evidence="3" id="KW-0378">Hydrolase</keyword>
<dbReference type="PANTHER" id="PTHR43788:SF16">
    <property type="entry name" value="HELICASE WITH ZINC FINGER 2"/>
    <property type="match status" value="1"/>
</dbReference>
<proteinExistence type="inferred from homology"/>
<keyword evidence="10" id="KW-1185">Reference proteome</keyword>
<evidence type="ECO:0000313" key="9">
    <source>
        <dbReference type="EMBL" id="RCN26969.1"/>
    </source>
</evidence>
<comment type="similarity">
    <text evidence="1">Belongs to the DNA2/NAM7 helicase family.</text>
</comment>
<dbReference type="OrthoDB" id="5871651at2759"/>
<reference evidence="9 10" key="1">
    <citation type="submission" date="2014-10" db="EMBL/GenBank/DDBJ databases">
        <title>Draft genome of the hookworm Ancylostoma caninum.</title>
        <authorList>
            <person name="Mitreva M."/>
        </authorList>
    </citation>
    <scope>NUCLEOTIDE SEQUENCE [LARGE SCALE GENOMIC DNA]</scope>
    <source>
        <strain evidence="9 10">Baltimore</strain>
    </source>
</reference>
<comment type="caution">
    <text evidence="9">The sequence shown here is derived from an EMBL/GenBank/DDBJ whole genome shotgun (WGS) entry which is preliminary data.</text>
</comment>
<feature type="non-terminal residue" evidence="9">
    <location>
        <position position="1"/>
    </location>
</feature>
<keyword evidence="4" id="KW-0347">Helicase</keyword>
<dbReference type="SUPFAM" id="SSF52540">
    <property type="entry name" value="P-loop containing nucleoside triphosphate hydrolases"/>
    <property type="match status" value="1"/>
</dbReference>